<feature type="transmembrane region" description="Helical" evidence="6">
    <location>
        <begin position="33"/>
        <end position="53"/>
    </location>
</feature>
<dbReference type="InterPro" id="IPR037185">
    <property type="entry name" value="EmrE-like"/>
</dbReference>
<dbReference type="SUPFAM" id="SSF103481">
    <property type="entry name" value="Multidrug resistance efflux transporter EmrE"/>
    <property type="match status" value="2"/>
</dbReference>
<evidence type="ECO:0000313" key="8">
    <source>
        <dbReference type="EMBL" id="KFB67105.1"/>
    </source>
</evidence>
<proteinExistence type="predicted"/>
<protein>
    <submittedName>
        <fullName evidence="8">Putative DMT superfamily transporter inner membrane protein</fullName>
    </submittedName>
</protein>
<dbReference type="Proteomes" id="UP000019812">
    <property type="component" value="Unassembled WGS sequence"/>
</dbReference>
<evidence type="ECO:0000256" key="6">
    <source>
        <dbReference type="SAM" id="Phobius"/>
    </source>
</evidence>
<evidence type="ECO:0000256" key="4">
    <source>
        <dbReference type="ARBA" id="ARBA00022989"/>
    </source>
</evidence>
<dbReference type="GO" id="GO:0005886">
    <property type="term" value="C:plasma membrane"/>
    <property type="evidence" value="ECO:0007669"/>
    <property type="project" value="UniProtKB-SubCell"/>
</dbReference>
<feature type="domain" description="EamA" evidence="7">
    <location>
        <begin position="7"/>
        <end position="142"/>
    </location>
</feature>
<gene>
    <name evidence="8" type="ORF">CAPSK01_003468</name>
</gene>
<feature type="transmembrane region" description="Helical" evidence="6">
    <location>
        <begin position="125"/>
        <end position="142"/>
    </location>
</feature>
<feature type="transmembrane region" description="Helical" evidence="6">
    <location>
        <begin position="213"/>
        <end position="234"/>
    </location>
</feature>
<feature type="transmembrane region" description="Helical" evidence="6">
    <location>
        <begin position="74"/>
        <end position="94"/>
    </location>
</feature>
<evidence type="ECO:0000259" key="7">
    <source>
        <dbReference type="Pfam" id="PF00892"/>
    </source>
</evidence>
<dbReference type="PANTHER" id="PTHR42920">
    <property type="entry name" value="OS03G0707200 PROTEIN-RELATED"/>
    <property type="match status" value="1"/>
</dbReference>
<name>A0A084XXB1_9PROT</name>
<feature type="transmembrane region" description="Helical" evidence="6">
    <location>
        <begin position="269"/>
        <end position="291"/>
    </location>
</feature>
<keyword evidence="5 6" id="KW-0472">Membrane</keyword>
<dbReference type="EMBL" id="JDSS02000032">
    <property type="protein sequence ID" value="KFB67105.1"/>
    <property type="molecule type" value="Genomic_DNA"/>
</dbReference>
<dbReference type="RefSeq" id="WP_273703780.1">
    <property type="nucleotide sequence ID" value="NZ_JDSS02000032.1"/>
</dbReference>
<feature type="transmembrane region" description="Helical" evidence="6">
    <location>
        <begin position="178"/>
        <end position="201"/>
    </location>
</feature>
<comment type="subcellular location">
    <subcellularLocation>
        <location evidence="1">Cell membrane</location>
        <topology evidence="1">Multi-pass membrane protein</topology>
    </subcellularLocation>
</comment>
<reference evidence="8 9" key="1">
    <citation type="submission" date="2014-07" db="EMBL/GenBank/DDBJ databases">
        <title>Expanding our view of genomic diversity in Candidatus Accumulibacter clades.</title>
        <authorList>
            <person name="Skennerton C.T."/>
            <person name="Barr J.J."/>
            <person name="Slater F.R."/>
            <person name="Bond P.L."/>
            <person name="Tyson G.W."/>
        </authorList>
    </citation>
    <scope>NUCLEOTIDE SEQUENCE [LARGE SCALE GENOMIC DNA]</scope>
    <source>
        <strain evidence="9">SK-01</strain>
    </source>
</reference>
<evidence type="ECO:0000256" key="1">
    <source>
        <dbReference type="ARBA" id="ARBA00004651"/>
    </source>
</evidence>
<sequence>MNRSQANLLLLAVAVIWGSAFVAQSAGMNGVGPLTFTGMRFLLGTAIVLPLAWREWRLLSLHDARPRASDALGVGALGVLLMLGAVLQQIGIASTTVTNAGFLTALYVPLVPLLAWLILQTRPHWSVWPTSLGCLAGSWLLSGTHEIDLMVGDLWVIASSVFWALHVLFVGRVTERIAAPFLVACGQFLVCGVISLLAAGLGETITLTGIRQAGLPIVYAGVFSVAIGFTAQVVGQRYSQPADAAIILSAETVFAALFGFLLMGDRLSVSGMAGCTLILGGIIVVQIAPLTRAGPDALPGRTQPGGPGNAPNR</sequence>
<evidence type="ECO:0000256" key="5">
    <source>
        <dbReference type="ARBA" id="ARBA00023136"/>
    </source>
</evidence>
<dbReference type="PANTHER" id="PTHR42920:SF5">
    <property type="entry name" value="EAMA DOMAIN-CONTAINING PROTEIN"/>
    <property type="match status" value="1"/>
</dbReference>
<keyword evidence="4 6" id="KW-1133">Transmembrane helix</keyword>
<dbReference type="STRING" id="1457154.CAPSK01_003468"/>
<comment type="caution">
    <text evidence="8">The sequence shown here is derived from an EMBL/GenBank/DDBJ whole genome shotgun (WGS) entry which is preliminary data.</text>
</comment>
<feature type="transmembrane region" description="Helical" evidence="6">
    <location>
        <begin position="246"/>
        <end position="263"/>
    </location>
</feature>
<accession>A0A084XXB1</accession>
<dbReference type="Pfam" id="PF00892">
    <property type="entry name" value="EamA"/>
    <property type="match status" value="2"/>
</dbReference>
<feature type="domain" description="EamA" evidence="7">
    <location>
        <begin position="151"/>
        <end position="285"/>
    </location>
</feature>
<feature type="transmembrane region" description="Helical" evidence="6">
    <location>
        <begin position="154"/>
        <end position="171"/>
    </location>
</feature>
<dbReference type="InterPro" id="IPR000620">
    <property type="entry name" value="EamA_dom"/>
</dbReference>
<keyword evidence="2" id="KW-1003">Cell membrane</keyword>
<evidence type="ECO:0000256" key="3">
    <source>
        <dbReference type="ARBA" id="ARBA00022692"/>
    </source>
</evidence>
<dbReference type="InterPro" id="IPR051258">
    <property type="entry name" value="Diverse_Substrate_Transporter"/>
</dbReference>
<feature type="transmembrane region" description="Helical" evidence="6">
    <location>
        <begin position="100"/>
        <end position="118"/>
    </location>
</feature>
<organism evidence="8 9">
    <name type="scientific">Candidatus Accumulibacter vicinus</name>
    <dbReference type="NCBI Taxonomy" id="2954382"/>
    <lineage>
        <taxon>Bacteria</taxon>
        <taxon>Pseudomonadati</taxon>
        <taxon>Pseudomonadota</taxon>
        <taxon>Betaproteobacteria</taxon>
        <taxon>Candidatus Accumulibacter</taxon>
    </lineage>
</organism>
<evidence type="ECO:0000256" key="2">
    <source>
        <dbReference type="ARBA" id="ARBA00022475"/>
    </source>
</evidence>
<keyword evidence="3 6" id="KW-0812">Transmembrane</keyword>
<evidence type="ECO:0000313" key="9">
    <source>
        <dbReference type="Proteomes" id="UP000019812"/>
    </source>
</evidence>
<dbReference type="AlphaFoldDB" id="A0A084XXB1"/>